<feature type="region of interest" description="Disordered" evidence="1">
    <location>
        <begin position="17"/>
        <end position="60"/>
    </location>
</feature>
<reference evidence="2 3" key="1">
    <citation type="submission" date="2015-06" db="EMBL/GenBank/DDBJ databases">
        <title>Talaromyces atroroseus IBT 11181 draft genome.</title>
        <authorList>
            <person name="Rasmussen K.B."/>
            <person name="Rasmussen S."/>
            <person name="Petersen B."/>
            <person name="Sicheritz-Ponten T."/>
            <person name="Mortensen U.H."/>
            <person name="Thrane U."/>
        </authorList>
    </citation>
    <scope>NUCLEOTIDE SEQUENCE [LARGE SCALE GENOMIC DNA]</scope>
    <source>
        <strain evidence="2 3">IBT 11181</strain>
    </source>
</reference>
<sequence>MAYKTNYELWCQHCNPINNEEPDSPSGSTTMSTFEGSEDGSDYLFTPTTNPTVDNGKRRKIRQRLRQLLKRWPRSNN</sequence>
<evidence type="ECO:0000256" key="1">
    <source>
        <dbReference type="SAM" id="MobiDB-lite"/>
    </source>
</evidence>
<protein>
    <submittedName>
        <fullName evidence="2">Uncharacterized protein</fullName>
    </submittedName>
</protein>
<organism evidence="2 3">
    <name type="scientific">Talaromyces atroroseus</name>
    <dbReference type="NCBI Taxonomy" id="1441469"/>
    <lineage>
        <taxon>Eukaryota</taxon>
        <taxon>Fungi</taxon>
        <taxon>Dikarya</taxon>
        <taxon>Ascomycota</taxon>
        <taxon>Pezizomycotina</taxon>
        <taxon>Eurotiomycetes</taxon>
        <taxon>Eurotiomycetidae</taxon>
        <taxon>Eurotiales</taxon>
        <taxon>Trichocomaceae</taxon>
        <taxon>Talaromyces</taxon>
        <taxon>Talaromyces sect. Trachyspermi</taxon>
    </lineage>
</organism>
<proteinExistence type="predicted"/>
<accession>A0A225AB66</accession>
<evidence type="ECO:0000313" key="2">
    <source>
        <dbReference type="EMBL" id="OKL58182.1"/>
    </source>
</evidence>
<comment type="caution">
    <text evidence="2">The sequence shown here is derived from an EMBL/GenBank/DDBJ whole genome shotgun (WGS) entry which is preliminary data.</text>
</comment>
<dbReference type="GeneID" id="31006531"/>
<dbReference type="EMBL" id="LFMY01000010">
    <property type="protein sequence ID" value="OKL58182.1"/>
    <property type="molecule type" value="Genomic_DNA"/>
</dbReference>
<keyword evidence="3" id="KW-1185">Reference proteome</keyword>
<name>A0A225AB66_TALAT</name>
<dbReference type="RefSeq" id="XP_020118303.1">
    <property type="nucleotide sequence ID" value="XM_020269090.1"/>
</dbReference>
<dbReference type="AlphaFoldDB" id="A0A225AB66"/>
<feature type="compositionally biased region" description="Polar residues" evidence="1">
    <location>
        <begin position="25"/>
        <end position="35"/>
    </location>
</feature>
<dbReference type="Proteomes" id="UP000214365">
    <property type="component" value="Unassembled WGS sequence"/>
</dbReference>
<evidence type="ECO:0000313" key="3">
    <source>
        <dbReference type="Proteomes" id="UP000214365"/>
    </source>
</evidence>
<gene>
    <name evidence="2" type="ORF">UA08_06776</name>
</gene>